<feature type="domain" description="RCK C-terminal" evidence="8">
    <location>
        <begin position="222"/>
        <end position="306"/>
    </location>
</feature>
<dbReference type="Pfam" id="PF02080">
    <property type="entry name" value="TrkA_C"/>
    <property type="match status" value="1"/>
</dbReference>
<keyword evidence="3 7" id="KW-0812">Transmembrane</keyword>
<dbReference type="GO" id="GO:0005886">
    <property type="term" value="C:plasma membrane"/>
    <property type="evidence" value="ECO:0007669"/>
    <property type="project" value="TreeGrafter"/>
</dbReference>
<dbReference type="PANTHER" id="PTHR43652">
    <property type="entry name" value="BASIC AMINO ACID ANTIPORTER YFCC-RELATED"/>
    <property type="match status" value="1"/>
</dbReference>
<evidence type="ECO:0000256" key="1">
    <source>
        <dbReference type="ARBA" id="ARBA00004141"/>
    </source>
</evidence>
<dbReference type="AlphaFoldDB" id="A0A918WBB2"/>
<dbReference type="GO" id="GO:0006813">
    <property type="term" value="P:potassium ion transport"/>
    <property type="evidence" value="ECO:0007669"/>
    <property type="project" value="InterPro"/>
</dbReference>
<feature type="transmembrane region" description="Helical" evidence="7">
    <location>
        <begin position="461"/>
        <end position="479"/>
    </location>
</feature>
<reference evidence="9" key="1">
    <citation type="journal article" date="2014" name="Int. J. Syst. Evol. Microbiol.">
        <title>Complete genome sequence of Corynebacterium casei LMG S-19264T (=DSM 44701T), isolated from a smear-ripened cheese.</title>
        <authorList>
            <consortium name="US DOE Joint Genome Institute (JGI-PGF)"/>
            <person name="Walter F."/>
            <person name="Albersmeier A."/>
            <person name="Kalinowski J."/>
            <person name="Ruckert C."/>
        </authorList>
    </citation>
    <scope>NUCLEOTIDE SEQUENCE</scope>
    <source>
        <strain evidence="9">KCTC 23077</strain>
    </source>
</reference>
<keyword evidence="2" id="KW-0813">Transport</keyword>
<dbReference type="InterPro" id="IPR006037">
    <property type="entry name" value="RCK_C"/>
</dbReference>
<feature type="transmembrane region" description="Helical" evidence="7">
    <location>
        <begin position="522"/>
        <end position="539"/>
    </location>
</feature>
<evidence type="ECO:0000256" key="3">
    <source>
        <dbReference type="ARBA" id="ARBA00022692"/>
    </source>
</evidence>
<dbReference type="InterPro" id="IPR036721">
    <property type="entry name" value="RCK_C_sf"/>
</dbReference>
<gene>
    <name evidence="9" type="primary">sac1</name>
    <name evidence="9" type="ORF">GCM10007067_26150</name>
</gene>
<organism evidence="9 10">
    <name type="scientific">Cognatilysobacter bugurensis</name>
    <dbReference type="NCBI Taxonomy" id="543356"/>
    <lineage>
        <taxon>Bacteria</taxon>
        <taxon>Pseudomonadati</taxon>
        <taxon>Pseudomonadota</taxon>
        <taxon>Gammaproteobacteria</taxon>
        <taxon>Lysobacterales</taxon>
        <taxon>Lysobacteraceae</taxon>
        <taxon>Cognatilysobacter</taxon>
    </lineage>
</organism>
<sequence>MGGAHAVPHNARMPAIDLQQALFLLILAGALYLFISERLRVDVTAMLTLLALVLTGVLDAKQALSGFASEPAIIVAAVFVISGGLAATGLTERIGQGIGRAAGQRESRAIAVVMPTVAALSSFTHHVMVTAMMLPILSRFAQSRGLSVSRLLMPMSFAASLGTTLTLVSAPAFLLADNMIERSGEPGLGIFSITPIGLALVLIGVVYMLIARWLLPKHFGAMGDADYLRLDRYRTELLIVEGSRWSTKPLADLQKSLGDKFRLLGWMRDGKLRADLTPTSPLLSGDVLLVEASADALASLHADENLDLYAVSRFADHAGGEGDAQLVQALVAPGSEFIGHSIGELNFARRFHAVIVGLWRRDEYIAPRLADARLRESDLLVLWGRPSRFAELASHHGFLMLVPFAGEARRRVRAPIALAILAATVLAAGTEWLPAPLAFLFGAVAMVATRCVDIDQAYREIDVRIFVMIAGVIPLGIAMEQTGTAQLMADALLTVVAGWPVLGVLLVLFTLAGLLTQILSDAATTVLLGPIAIGVAQAIGLPATPFVVCTALGAVASFLTPIGHHGNLLILGPGQYRFNDFLRIGLPLTVLIALVSAWMARWLWLDGPLWPAVG</sequence>
<dbReference type="Gene3D" id="3.30.70.1450">
    <property type="entry name" value="Regulator of K+ conductance, C-terminal domain"/>
    <property type="match status" value="1"/>
</dbReference>
<keyword evidence="5 7" id="KW-1133">Transmembrane helix</keyword>
<dbReference type="PROSITE" id="PS51202">
    <property type="entry name" value="RCK_C"/>
    <property type="match status" value="2"/>
</dbReference>
<keyword evidence="6 7" id="KW-0472">Membrane</keyword>
<evidence type="ECO:0000256" key="6">
    <source>
        <dbReference type="ARBA" id="ARBA00023136"/>
    </source>
</evidence>
<comment type="caution">
    <text evidence="9">The sequence shown here is derived from an EMBL/GenBank/DDBJ whole genome shotgun (WGS) entry which is preliminary data.</text>
</comment>
<feature type="transmembrane region" description="Helical" evidence="7">
    <location>
        <begin position="188"/>
        <end position="210"/>
    </location>
</feature>
<dbReference type="EMBL" id="BMYD01000005">
    <property type="protein sequence ID" value="GHA87077.1"/>
    <property type="molecule type" value="Genomic_DNA"/>
</dbReference>
<evidence type="ECO:0000256" key="5">
    <source>
        <dbReference type="ARBA" id="ARBA00022989"/>
    </source>
</evidence>
<feature type="transmembrane region" description="Helical" evidence="7">
    <location>
        <begin position="18"/>
        <end position="35"/>
    </location>
</feature>
<evidence type="ECO:0000313" key="10">
    <source>
        <dbReference type="Proteomes" id="UP000646426"/>
    </source>
</evidence>
<dbReference type="InterPro" id="IPR004680">
    <property type="entry name" value="Cit_transptr-like_dom"/>
</dbReference>
<feature type="transmembrane region" description="Helical" evidence="7">
    <location>
        <begin position="110"/>
        <end position="134"/>
    </location>
</feature>
<feature type="transmembrane region" description="Helical" evidence="7">
    <location>
        <begin position="155"/>
        <end position="176"/>
    </location>
</feature>
<feature type="transmembrane region" description="Helical" evidence="7">
    <location>
        <begin position="41"/>
        <end position="60"/>
    </location>
</feature>
<dbReference type="SUPFAM" id="SSF116726">
    <property type="entry name" value="TrkA C-terminal domain-like"/>
    <property type="match status" value="2"/>
</dbReference>
<accession>A0A918WBB2</accession>
<keyword evidence="10" id="KW-1185">Reference proteome</keyword>
<feature type="transmembrane region" description="Helical" evidence="7">
    <location>
        <begin position="72"/>
        <end position="90"/>
    </location>
</feature>
<protein>
    <submittedName>
        <fullName evidence="9">SLC13 family permease</fullName>
    </submittedName>
</protein>
<feature type="transmembrane region" description="Helical" evidence="7">
    <location>
        <begin position="584"/>
        <end position="604"/>
    </location>
</feature>
<feature type="transmembrane region" description="Helical" evidence="7">
    <location>
        <begin position="491"/>
        <end position="515"/>
    </location>
</feature>
<evidence type="ECO:0000313" key="9">
    <source>
        <dbReference type="EMBL" id="GHA87077.1"/>
    </source>
</evidence>
<evidence type="ECO:0000259" key="8">
    <source>
        <dbReference type="PROSITE" id="PS51202"/>
    </source>
</evidence>
<dbReference type="Proteomes" id="UP000646426">
    <property type="component" value="Unassembled WGS sequence"/>
</dbReference>
<dbReference type="PANTHER" id="PTHR43652:SF2">
    <property type="entry name" value="BASIC AMINO ACID ANTIPORTER YFCC-RELATED"/>
    <property type="match status" value="1"/>
</dbReference>
<evidence type="ECO:0000256" key="7">
    <source>
        <dbReference type="SAM" id="Phobius"/>
    </source>
</evidence>
<dbReference type="Pfam" id="PF03600">
    <property type="entry name" value="CitMHS"/>
    <property type="match status" value="1"/>
</dbReference>
<feature type="domain" description="RCK C-terminal" evidence="8">
    <location>
        <begin position="312"/>
        <end position="398"/>
    </location>
</feature>
<comment type="subcellular location">
    <subcellularLocation>
        <location evidence="1">Membrane</location>
        <topology evidence="1">Multi-pass membrane protein</topology>
    </subcellularLocation>
</comment>
<evidence type="ECO:0000256" key="4">
    <source>
        <dbReference type="ARBA" id="ARBA00022737"/>
    </source>
</evidence>
<name>A0A918WBB2_9GAMM</name>
<dbReference type="CDD" id="cd01115">
    <property type="entry name" value="SLC13_permease"/>
    <property type="match status" value="1"/>
</dbReference>
<keyword evidence="4" id="KW-0677">Repeat</keyword>
<evidence type="ECO:0000256" key="2">
    <source>
        <dbReference type="ARBA" id="ARBA00022448"/>
    </source>
</evidence>
<feature type="transmembrane region" description="Helical" evidence="7">
    <location>
        <begin position="545"/>
        <end position="563"/>
    </location>
</feature>
<dbReference type="GO" id="GO:0008324">
    <property type="term" value="F:monoatomic cation transmembrane transporter activity"/>
    <property type="evidence" value="ECO:0007669"/>
    <property type="project" value="InterPro"/>
</dbReference>
<proteinExistence type="predicted"/>
<reference evidence="9" key="2">
    <citation type="submission" date="2020-09" db="EMBL/GenBank/DDBJ databases">
        <authorList>
            <person name="Sun Q."/>
            <person name="Kim S."/>
        </authorList>
    </citation>
    <scope>NUCLEOTIDE SEQUENCE</scope>
    <source>
        <strain evidence="9">KCTC 23077</strain>
    </source>
</reference>
<dbReference type="InterPro" id="IPR051679">
    <property type="entry name" value="DASS-Related_Transporters"/>
</dbReference>